<evidence type="ECO:0000256" key="9">
    <source>
        <dbReference type="SAM" id="MobiDB-lite"/>
    </source>
</evidence>
<evidence type="ECO:0000256" key="3">
    <source>
        <dbReference type="ARBA" id="ARBA00007895"/>
    </source>
</evidence>
<name>A9V7W2_MONBE</name>
<dbReference type="KEGG" id="mbr:MONBRDRAFT_28340"/>
<keyword evidence="7" id="KW-0653">Protein transport</keyword>
<dbReference type="PANTHER" id="PTHR46009">
    <property type="entry name" value="VACUOLAR PROTEIN SORTING-ASSOCIATED PROTEIN VTA1 HOMOLOG"/>
    <property type="match status" value="1"/>
</dbReference>
<dbReference type="InterPro" id="IPR041212">
    <property type="entry name" value="Vta1_C"/>
</dbReference>
<dbReference type="Gene3D" id="1.20.5.420">
    <property type="entry name" value="Immunoglobulin FC, subunit C"/>
    <property type="match status" value="1"/>
</dbReference>
<dbReference type="Gene3D" id="1.25.40.270">
    <property type="entry name" value="Vacuolar protein sorting-associated protein vta1"/>
    <property type="match status" value="1"/>
</dbReference>
<dbReference type="GO" id="GO:0005771">
    <property type="term" value="C:multivesicular body"/>
    <property type="evidence" value="ECO:0000318"/>
    <property type="project" value="GO_Central"/>
</dbReference>
<dbReference type="GeneID" id="5894034"/>
<organism evidence="12 13">
    <name type="scientific">Monosiga brevicollis</name>
    <name type="common">Choanoflagellate</name>
    <dbReference type="NCBI Taxonomy" id="81824"/>
    <lineage>
        <taxon>Eukaryota</taxon>
        <taxon>Choanoflagellata</taxon>
        <taxon>Craspedida</taxon>
        <taxon>Salpingoecidae</taxon>
        <taxon>Monosiga</taxon>
    </lineage>
</organism>
<feature type="region of interest" description="Disordered" evidence="9">
    <location>
        <begin position="156"/>
        <end position="337"/>
    </location>
</feature>
<dbReference type="Pfam" id="PF18097">
    <property type="entry name" value="Vta1_C"/>
    <property type="match status" value="1"/>
</dbReference>
<feature type="domain" description="Vta1/callose synthase N-terminal" evidence="10">
    <location>
        <begin position="14"/>
        <end position="155"/>
    </location>
</feature>
<dbReference type="RefSeq" id="XP_001748765.1">
    <property type="nucleotide sequence ID" value="XM_001748713.1"/>
</dbReference>
<dbReference type="AlphaFoldDB" id="A9V7W2"/>
<dbReference type="PANTHER" id="PTHR46009:SF1">
    <property type="entry name" value="VACUOLAR PROTEIN SORTING-ASSOCIATED PROTEIN VTA1 HOMOLOG"/>
    <property type="match status" value="1"/>
</dbReference>
<reference evidence="12 13" key="1">
    <citation type="journal article" date="2008" name="Nature">
        <title>The genome of the choanoflagellate Monosiga brevicollis and the origin of metazoans.</title>
        <authorList>
            <consortium name="JGI Sequencing"/>
            <person name="King N."/>
            <person name="Westbrook M.J."/>
            <person name="Young S.L."/>
            <person name="Kuo A."/>
            <person name="Abedin M."/>
            <person name="Chapman J."/>
            <person name="Fairclough S."/>
            <person name="Hellsten U."/>
            <person name="Isogai Y."/>
            <person name="Letunic I."/>
            <person name="Marr M."/>
            <person name="Pincus D."/>
            <person name="Putnam N."/>
            <person name="Rokas A."/>
            <person name="Wright K.J."/>
            <person name="Zuzow R."/>
            <person name="Dirks W."/>
            <person name="Good M."/>
            <person name="Goodstein D."/>
            <person name="Lemons D."/>
            <person name="Li W."/>
            <person name="Lyons J.B."/>
            <person name="Morris A."/>
            <person name="Nichols S."/>
            <person name="Richter D.J."/>
            <person name="Salamov A."/>
            <person name="Bork P."/>
            <person name="Lim W.A."/>
            <person name="Manning G."/>
            <person name="Miller W.T."/>
            <person name="McGinnis W."/>
            <person name="Shapiro H."/>
            <person name="Tjian R."/>
            <person name="Grigoriev I.V."/>
            <person name="Rokhsar D."/>
        </authorList>
    </citation>
    <scope>NUCLEOTIDE SEQUENCE [LARGE SCALE GENOMIC DNA]</scope>
    <source>
        <strain evidence="13">MX1 / ATCC 50154</strain>
    </source>
</reference>
<keyword evidence="8" id="KW-0472">Membrane</keyword>
<evidence type="ECO:0000256" key="8">
    <source>
        <dbReference type="ARBA" id="ARBA00023136"/>
    </source>
</evidence>
<dbReference type="Proteomes" id="UP000001357">
    <property type="component" value="Unassembled WGS sequence"/>
</dbReference>
<dbReference type="InParanoid" id="A9V7W2"/>
<feature type="domain" description="Vta1 C-terminal" evidence="11">
    <location>
        <begin position="340"/>
        <end position="376"/>
    </location>
</feature>
<dbReference type="InterPro" id="IPR039431">
    <property type="entry name" value="Vta1/CALS_N"/>
</dbReference>
<dbReference type="GO" id="GO:0015031">
    <property type="term" value="P:protein transport"/>
    <property type="evidence" value="ECO:0007669"/>
    <property type="project" value="UniProtKB-KW"/>
</dbReference>
<evidence type="ECO:0000313" key="12">
    <source>
        <dbReference type="EMBL" id="EDQ86375.1"/>
    </source>
</evidence>
<comment type="similarity">
    <text evidence="3">Belongs to the VTA1 family.</text>
</comment>
<comment type="subcellular location">
    <subcellularLocation>
        <location evidence="2">Cytoplasm</location>
    </subcellularLocation>
    <subcellularLocation>
        <location evidence="1">Endosome membrane</location>
        <topology evidence="1">Peripheral membrane protein</topology>
    </subcellularLocation>
</comment>
<keyword evidence="4" id="KW-0813">Transport</keyword>
<dbReference type="OMA" id="AYWCEYH"/>
<keyword evidence="6" id="KW-0967">Endosome</keyword>
<evidence type="ECO:0000259" key="10">
    <source>
        <dbReference type="Pfam" id="PF04652"/>
    </source>
</evidence>
<dbReference type="InterPro" id="IPR023175">
    <property type="entry name" value="Vta1/CALS_N_sf"/>
</dbReference>
<gene>
    <name evidence="12" type="ORF">MONBRDRAFT_28340</name>
</gene>
<evidence type="ECO:0000256" key="1">
    <source>
        <dbReference type="ARBA" id="ARBA00004481"/>
    </source>
</evidence>
<sequence>MADLPPLPEAMKGMSRFIKTAALFEARTPAVTYYCYLFVLKNAIKNHSTDPACRPYLGGLLTHVEELKASMPDEESIRNSEKGKLLITTVATSLFDKANRADMAGEGTRNTADLFYRASTLYDIMDEFENGLEEVAEARKYAKLKAAHIVKCLREGRQPTPGPIDADGNPRTDIAPPTIGLTTESDLTANIHDAGLPPAGGSEPEWPSAAHAGPADYTSGYENNAAFPPAPSDPSAAYPAPNLPSPPAQQPSGPDGHQGFDPLFNLPAVPENIPSAQASSSPPPVPKNPGISVQPPAPAPQATTYRSAQRTASASSATSLEDIEPRLPATARTKTNISSRDIDQAKLAFKYANSALQYQDVKTAVEYCLRALTLMTE</sequence>
<dbReference type="GO" id="GO:0032511">
    <property type="term" value="P:late endosome to vacuole transport via multivesicular body sorting pathway"/>
    <property type="evidence" value="ECO:0000318"/>
    <property type="project" value="GO_Central"/>
</dbReference>
<dbReference type="Pfam" id="PF04652">
    <property type="entry name" value="Vta1"/>
    <property type="match status" value="1"/>
</dbReference>
<evidence type="ECO:0008006" key="14">
    <source>
        <dbReference type="Google" id="ProtNLM"/>
    </source>
</evidence>
<dbReference type="eggNOG" id="KOG0917">
    <property type="taxonomic scope" value="Eukaryota"/>
</dbReference>
<evidence type="ECO:0000256" key="7">
    <source>
        <dbReference type="ARBA" id="ARBA00022927"/>
    </source>
</evidence>
<protein>
    <recommendedName>
        <fullName evidence="14">Vta1/callose synthase N-terminal domain-containing protein</fullName>
    </recommendedName>
</protein>
<dbReference type="STRING" id="81824.A9V7W2"/>
<keyword evidence="13" id="KW-1185">Reference proteome</keyword>
<evidence type="ECO:0000313" key="13">
    <source>
        <dbReference type="Proteomes" id="UP000001357"/>
    </source>
</evidence>
<dbReference type="FunCoup" id="A9V7W2">
    <property type="interactions" value="1829"/>
</dbReference>
<feature type="compositionally biased region" description="Low complexity" evidence="9">
    <location>
        <begin position="300"/>
        <end position="319"/>
    </location>
</feature>
<evidence type="ECO:0000256" key="4">
    <source>
        <dbReference type="ARBA" id="ARBA00022448"/>
    </source>
</evidence>
<accession>A9V7W2</accession>
<proteinExistence type="inferred from homology"/>
<dbReference type="EMBL" id="CH991566">
    <property type="protein sequence ID" value="EDQ86375.1"/>
    <property type="molecule type" value="Genomic_DNA"/>
</dbReference>
<evidence type="ECO:0000256" key="2">
    <source>
        <dbReference type="ARBA" id="ARBA00004496"/>
    </source>
</evidence>
<evidence type="ECO:0000256" key="5">
    <source>
        <dbReference type="ARBA" id="ARBA00022490"/>
    </source>
</evidence>
<dbReference type="InterPro" id="IPR044538">
    <property type="entry name" value="Vta1-like"/>
</dbReference>
<dbReference type="GO" id="GO:0010008">
    <property type="term" value="C:endosome membrane"/>
    <property type="evidence" value="ECO:0007669"/>
    <property type="project" value="UniProtKB-SubCell"/>
</dbReference>
<evidence type="ECO:0000259" key="11">
    <source>
        <dbReference type="Pfam" id="PF18097"/>
    </source>
</evidence>
<keyword evidence="5" id="KW-0963">Cytoplasm</keyword>
<evidence type="ECO:0000256" key="6">
    <source>
        <dbReference type="ARBA" id="ARBA00022753"/>
    </source>
</evidence>